<evidence type="ECO:0008006" key="4">
    <source>
        <dbReference type="Google" id="ProtNLM"/>
    </source>
</evidence>
<keyword evidence="3" id="KW-1185">Reference proteome</keyword>
<proteinExistence type="predicted"/>
<comment type="caution">
    <text evidence="2">The sequence shown here is derived from an EMBL/GenBank/DDBJ whole genome shotgun (WGS) entry which is preliminary data.</text>
</comment>
<dbReference type="Proteomes" id="UP001596413">
    <property type="component" value="Unassembled WGS sequence"/>
</dbReference>
<protein>
    <recommendedName>
        <fullName evidence="4">DUF4190 domain-containing protein</fullName>
    </recommendedName>
</protein>
<keyword evidence="1" id="KW-1133">Transmembrane helix</keyword>
<name>A0ABW2GDN3_9ACTN</name>
<keyword evidence="1" id="KW-0472">Membrane</keyword>
<sequence length="101" mass="10968">MQPPADPPPAVNRPCSPLGWGVAAIAVWLFPFWLLSSVVSLALGIIGLLQGALTYRKSTDSSVWHRRFVVGISLSALATIAAIAYWEYLIAHPELLEVVQD</sequence>
<evidence type="ECO:0000313" key="2">
    <source>
        <dbReference type="EMBL" id="MFC7217991.1"/>
    </source>
</evidence>
<evidence type="ECO:0000313" key="3">
    <source>
        <dbReference type="Proteomes" id="UP001596413"/>
    </source>
</evidence>
<evidence type="ECO:0000256" key="1">
    <source>
        <dbReference type="SAM" id="Phobius"/>
    </source>
</evidence>
<organism evidence="2 3">
    <name type="scientific">Streptomyces polyrhachis</name>
    <dbReference type="NCBI Taxonomy" id="1282885"/>
    <lineage>
        <taxon>Bacteria</taxon>
        <taxon>Bacillati</taxon>
        <taxon>Actinomycetota</taxon>
        <taxon>Actinomycetes</taxon>
        <taxon>Kitasatosporales</taxon>
        <taxon>Streptomycetaceae</taxon>
        <taxon>Streptomyces</taxon>
    </lineage>
</organism>
<gene>
    <name evidence="2" type="ORF">ACFQLX_07400</name>
</gene>
<accession>A0ABW2GDN3</accession>
<dbReference type="RefSeq" id="WP_386413245.1">
    <property type="nucleotide sequence ID" value="NZ_JBHSZO010000008.1"/>
</dbReference>
<dbReference type="EMBL" id="JBHSZO010000008">
    <property type="protein sequence ID" value="MFC7217991.1"/>
    <property type="molecule type" value="Genomic_DNA"/>
</dbReference>
<reference evidence="3" key="1">
    <citation type="journal article" date="2019" name="Int. J. Syst. Evol. Microbiol.">
        <title>The Global Catalogue of Microorganisms (GCM) 10K type strain sequencing project: providing services to taxonomists for standard genome sequencing and annotation.</title>
        <authorList>
            <consortium name="The Broad Institute Genomics Platform"/>
            <consortium name="The Broad Institute Genome Sequencing Center for Infectious Disease"/>
            <person name="Wu L."/>
            <person name="Ma J."/>
        </authorList>
    </citation>
    <scope>NUCLEOTIDE SEQUENCE [LARGE SCALE GENOMIC DNA]</scope>
    <source>
        <strain evidence="3">CGMCC 1.13681</strain>
    </source>
</reference>
<keyword evidence="1" id="KW-0812">Transmembrane</keyword>
<feature type="transmembrane region" description="Helical" evidence="1">
    <location>
        <begin position="68"/>
        <end position="86"/>
    </location>
</feature>
<feature type="transmembrane region" description="Helical" evidence="1">
    <location>
        <begin position="20"/>
        <end position="48"/>
    </location>
</feature>